<feature type="region of interest" description="Disordered" evidence="1">
    <location>
        <begin position="361"/>
        <end position="413"/>
    </location>
</feature>
<feature type="compositionally biased region" description="Polar residues" evidence="1">
    <location>
        <begin position="695"/>
        <end position="708"/>
    </location>
</feature>
<feature type="compositionally biased region" description="Pro residues" evidence="1">
    <location>
        <begin position="511"/>
        <end position="521"/>
    </location>
</feature>
<feature type="region of interest" description="Disordered" evidence="1">
    <location>
        <begin position="189"/>
        <end position="208"/>
    </location>
</feature>
<feature type="compositionally biased region" description="Low complexity" evidence="1">
    <location>
        <begin position="545"/>
        <end position="559"/>
    </location>
</feature>
<feature type="compositionally biased region" description="Gly residues" evidence="1">
    <location>
        <begin position="661"/>
        <end position="674"/>
    </location>
</feature>
<feature type="domain" description="LsmAD" evidence="2">
    <location>
        <begin position="238"/>
        <end position="307"/>
    </location>
</feature>
<dbReference type="InterPro" id="IPR009604">
    <property type="entry name" value="LsmAD_domain"/>
</dbReference>
<feature type="region of interest" description="Disordered" evidence="1">
    <location>
        <begin position="494"/>
        <end position="594"/>
    </location>
</feature>
<reference evidence="3 4" key="1">
    <citation type="journal article" date="2015" name="Plant Cell">
        <title>Oil accumulation by the oleaginous diatom Fistulifera solaris as revealed by the genome and transcriptome.</title>
        <authorList>
            <person name="Tanaka T."/>
            <person name="Maeda Y."/>
            <person name="Veluchamy A."/>
            <person name="Tanaka M."/>
            <person name="Abida H."/>
            <person name="Marechal E."/>
            <person name="Bowler C."/>
            <person name="Muto M."/>
            <person name="Sunaga Y."/>
            <person name="Tanaka M."/>
            <person name="Yoshino T."/>
            <person name="Taniguchi T."/>
            <person name="Fukuda Y."/>
            <person name="Nemoto M."/>
            <person name="Matsumoto M."/>
            <person name="Wong P.S."/>
            <person name="Aburatani S."/>
            <person name="Fujibuchi W."/>
        </authorList>
    </citation>
    <scope>NUCLEOTIDE SEQUENCE [LARGE SCALE GENOMIC DNA]</scope>
    <source>
        <strain evidence="3 4">JPCC DA0580</strain>
    </source>
</reference>
<dbReference type="GO" id="GO:0034063">
    <property type="term" value="P:stress granule assembly"/>
    <property type="evidence" value="ECO:0007669"/>
    <property type="project" value="TreeGrafter"/>
</dbReference>
<dbReference type="GO" id="GO:0010494">
    <property type="term" value="C:cytoplasmic stress granule"/>
    <property type="evidence" value="ECO:0007669"/>
    <property type="project" value="TreeGrafter"/>
</dbReference>
<dbReference type="Pfam" id="PF14438">
    <property type="entry name" value="SM-ATX"/>
    <property type="match status" value="1"/>
</dbReference>
<feature type="compositionally biased region" description="Low complexity" evidence="1">
    <location>
        <begin position="567"/>
        <end position="589"/>
    </location>
</feature>
<feature type="compositionally biased region" description="Low complexity" evidence="1">
    <location>
        <begin position="153"/>
        <end position="162"/>
    </location>
</feature>
<feature type="compositionally biased region" description="Low complexity" evidence="1">
    <location>
        <begin position="42"/>
        <end position="51"/>
    </location>
</feature>
<dbReference type="Pfam" id="PF06741">
    <property type="entry name" value="LsmAD"/>
    <property type="match status" value="1"/>
</dbReference>
<dbReference type="InterPro" id="IPR045117">
    <property type="entry name" value="ATXN2-like"/>
</dbReference>
<sequence length="731" mass="77583">MSSSSGAMKGVKKEDAAGKRTSTKPNAWSKPLQKSVTPPPGLSLSSKSSSAVPSNVDALRERFLHLLLNMVGQKVQMTLVDGAVYGGIFHTATPFPSLPADQRHKFVLKAVSILQAPKEQHAGVKAGQTLVVDMSQVVHLHLKSIRMDALTNNNNVTSSNPNGSFQTDTEISGKNSGGNKGLVAAGSAWTTPIASPPSSGNGNSRADALLGNAPRPVQAGLQGSIGGWDQFKANEQLFNVKASYDENLYTTELDKSTMDQEKIEHAEKLAREIEGAASSNPHIAEERGHKIQGDYDEEDLYSGVLKEQPKKQPMNWAAVAKADKSQKQTIASAAATGDAPKIDAAPVVVVVPSTPKVEELSIAEATPVTSNRKQEQPDEEKVAENKGDVKSEKPAEEASKEENQAISSETKEVGKSKLNANAKSFTFNINAKSFTPGSASVPPPENIPPSQHMPIMYDPNTGMPLAPHMYMHGPVGQPTMVHMMGHPQYPGMRYPYPGVDPQQMQAHMPGGMPPQGPPPPAKASSVPVNALASSDSADDAKVPTSSEEQQQAEISQPQEGETSSVPEAATSSQQAQHSSETQHQQHPPQTGVPMHYNVQYYGMYPQQQQRAFPPQFMHPMNRYPMVGPPIHTPYGYPPMAYPYGYEQGPPPMDDGFRGRGGRGGAGGGRGGGRNAGRNGRGRGNGGRGQGGRFSPNFNNSGSGRNTPQGEGGGDGSKSPTTASQPNPSEGS</sequence>
<protein>
    <recommendedName>
        <fullName evidence="2">LsmAD domain-containing protein</fullName>
    </recommendedName>
</protein>
<dbReference type="GO" id="GO:0003729">
    <property type="term" value="F:mRNA binding"/>
    <property type="evidence" value="ECO:0007669"/>
    <property type="project" value="TreeGrafter"/>
</dbReference>
<feature type="compositionally biased region" description="Low complexity" evidence="1">
    <location>
        <begin position="501"/>
        <end position="510"/>
    </location>
</feature>
<feature type="compositionally biased region" description="Basic and acidic residues" evidence="1">
    <location>
        <begin position="372"/>
        <end position="413"/>
    </location>
</feature>
<dbReference type="PANTHER" id="PTHR12854:SF7">
    <property type="entry name" value="ATAXIN-2 HOMOLOG"/>
    <property type="match status" value="1"/>
</dbReference>
<dbReference type="OrthoDB" id="2275718at2759"/>
<feature type="region of interest" description="Disordered" evidence="1">
    <location>
        <begin position="647"/>
        <end position="731"/>
    </location>
</feature>
<dbReference type="AlphaFoldDB" id="A0A1Z5KM69"/>
<dbReference type="SMART" id="SM01272">
    <property type="entry name" value="LsmAD"/>
    <property type="match status" value="1"/>
</dbReference>
<feature type="compositionally biased region" description="Polar residues" evidence="1">
    <location>
        <begin position="189"/>
        <end position="204"/>
    </location>
</feature>
<organism evidence="3 4">
    <name type="scientific">Fistulifera solaris</name>
    <name type="common">Oleaginous diatom</name>
    <dbReference type="NCBI Taxonomy" id="1519565"/>
    <lineage>
        <taxon>Eukaryota</taxon>
        <taxon>Sar</taxon>
        <taxon>Stramenopiles</taxon>
        <taxon>Ochrophyta</taxon>
        <taxon>Bacillariophyta</taxon>
        <taxon>Bacillariophyceae</taxon>
        <taxon>Bacillariophycidae</taxon>
        <taxon>Naviculales</taxon>
        <taxon>Naviculaceae</taxon>
        <taxon>Fistulifera</taxon>
    </lineage>
</organism>
<dbReference type="InParanoid" id="A0A1Z5KM69"/>
<evidence type="ECO:0000313" key="3">
    <source>
        <dbReference type="EMBL" id="GAX27038.1"/>
    </source>
</evidence>
<evidence type="ECO:0000259" key="2">
    <source>
        <dbReference type="SMART" id="SM01272"/>
    </source>
</evidence>
<dbReference type="EMBL" id="BDSP01000252">
    <property type="protein sequence ID" value="GAX27038.1"/>
    <property type="molecule type" value="Genomic_DNA"/>
</dbReference>
<gene>
    <name evidence="3" type="ORF">FisN_9Lh354</name>
</gene>
<feature type="region of interest" description="Disordered" evidence="1">
    <location>
        <begin position="1"/>
        <end position="51"/>
    </location>
</feature>
<evidence type="ECO:0000313" key="4">
    <source>
        <dbReference type="Proteomes" id="UP000198406"/>
    </source>
</evidence>
<proteinExistence type="predicted"/>
<evidence type="ECO:0000256" key="1">
    <source>
        <dbReference type="SAM" id="MobiDB-lite"/>
    </source>
</evidence>
<dbReference type="Proteomes" id="UP000198406">
    <property type="component" value="Unassembled WGS sequence"/>
</dbReference>
<feature type="region of interest" description="Disordered" evidence="1">
    <location>
        <begin position="153"/>
        <end position="183"/>
    </location>
</feature>
<dbReference type="PANTHER" id="PTHR12854">
    <property type="entry name" value="ATAXIN 2-RELATED"/>
    <property type="match status" value="1"/>
</dbReference>
<dbReference type="InterPro" id="IPR025852">
    <property type="entry name" value="SM_dom_ATX"/>
</dbReference>
<accession>A0A1Z5KM69</accession>
<feature type="compositionally biased region" description="Polar residues" evidence="1">
    <location>
        <begin position="163"/>
        <end position="174"/>
    </location>
</feature>
<feature type="compositionally biased region" description="Polar residues" evidence="1">
    <location>
        <begin position="717"/>
        <end position="731"/>
    </location>
</feature>
<feature type="compositionally biased region" description="Low complexity" evidence="1">
    <location>
        <begin position="522"/>
        <end position="535"/>
    </location>
</feature>
<name>A0A1Z5KM69_FISSO</name>
<feature type="compositionally biased region" description="Gly residues" evidence="1">
    <location>
        <begin position="681"/>
        <end position="691"/>
    </location>
</feature>
<comment type="caution">
    <text evidence="3">The sequence shown here is derived from an EMBL/GenBank/DDBJ whole genome shotgun (WGS) entry which is preliminary data.</text>
</comment>
<keyword evidence="4" id="KW-1185">Reference proteome</keyword>